<dbReference type="SUPFAM" id="SSF54427">
    <property type="entry name" value="NTF2-like"/>
    <property type="match status" value="1"/>
</dbReference>
<keyword evidence="1" id="KW-0732">Signal</keyword>
<feature type="domain" description="DUF4440" evidence="2">
    <location>
        <begin position="42"/>
        <end position="137"/>
    </location>
</feature>
<dbReference type="OrthoDB" id="5768302at2"/>
<dbReference type="EMBL" id="PIQG01000003">
    <property type="protein sequence ID" value="RUO76738.1"/>
    <property type="molecule type" value="Genomic_DNA"/>
</dbReference>
<dbReference type="Pfam" id="PF14534">
    <property type="entry name" value="DUF4440"/>
    <property type="match status" value="1"/>
</dbReference>
<evidence type="ECO:0000313" key="4">
    <source>
        <dbReference type="Proteomes" id="UP000288279"/>
    </source>
</evidence>
<evidence type="ECO:0000256" key="1">
    <source>
        <dbReference type="SAM" id="SignalP"/>
    </source>
</evidence>
<protein>
    <submittedName>
        <fullName evidence="3">Nuclear transport factor 2 family protein</fullName>
    </submittedName>
</protein>
<gene>
    <name evidence="3" type="ORF">CWI83_07385</name>
</gene>
<name>A0A432ZFK2_9GAMM</name>
<comment type="caution">
    <text evidence="3">The sequence shown here is derived from an EMBL/GenBank/DDBJ whole genome shotgun (WGS) entry which is preliminary data.</text>
</comment>
<dbReference type="Gene3D" id="3.10.450.50">
    <property type="match status" value="1"/>
</dbReference>
<proteinExistence type="predicted"/>
<feature type="signal peptide" evidence="1">
    <location>
        <begin position="1"/>
        <end position="19"/>
    </location>
</feature>
<evidence type="ECO:0000313" key="3">
    <source>
        <dbReference type="EMBL" id="RUO76738.1"/>
    </source>
</evidence>
<keyword evidence="4" id="KW-1185">Reference proteome</keyword>
<dbReference type="Proteomes" id="UP000288279">
    <property type="component" value="Unassembled WGS sequence"/>
</dbReference>
<dbReference type="InterPro" id="IPR032710">
    <property type="entry name" value="NTF2-like_dom_sf"/>
</dbReference>
<accession>A0A432ZFK2</accession>
<evidence type="ECO:0000259" key="2">
    <source>
        <dbReference type="Pfam" id="PF14534"/>
    </source>
</evidence>
<dbReference type="AlphaFoldDB" id="A0A432ZFK2"/>
<sequence>MKRLLFGLVLLLSGGVAVADDHDANSVTATIDHFLWGASINDASIHDAFWADELTYTSSSGTRFGKAQLMAGMADAKVLEPPLQAWYTAEDYEVKDLADGLKVVNFTLVAHDSSGSETTRTTFLNTGVMLFRDGRWQALNWNATRTND</sequence>
<reference evidence="3 4" key="1">
    <citation type="journal article" date="2011" name="Front. Microbiol.">
        <title>Genomic signatures of strain selection and enhancement in Bacillus atrophaeus var. globigii, a historical biowarfare simulant.</title>
        <authorList>
            <person name="Gibbons H.S."/>
            <person name="Broomall S.M."/>
            <person name="McNew L.A."/>
            <person name="Daligault H."/>
            <person name="Chapman C."/>
            <person name="Bruce D."/>
            <person name="Karavis M."/>
            <person name="Krepps M."/>
            <person name="McGregor P.A."/>
            <person name="Hong C."/>
            <person name="Park K.H."/>
            <person name="Akmal A."/>
            <person name="Feldman A."/>
            <person name="Lin J.S."/>
            <person name="Chang W.E."/>
            <person name="Higgs B.W."/>
            <person name="Demirev P."/>
            <person name="Lindquist J."/>
            <person name="Liem A."/>
            <person name="Fochler E."/>
            <person name="Read T.D."/>
            <person name="Tapia R."/>
            <person name="Johnson S."/>
            <person name="Bishop-Lilly K.A."/>
            <person name="Detter C."/>
            <person name="Han C."/>
            <person name="Sozhamannan S."/>
            <person name="Rosenzweig C.N."/>
            <person name="Skowronski E.W."/>
        </authorList>
    </citation>
    <scope>NUCLEOTIDE SEQUENCE [LARGE SCALE GENOMIC DNA]</scope>
    <source>
        <strain evidence="3 4">PIT1</strain>
    </source>
</reference>
<dbReference type="RefSeq" id="WP_126827651.1">
    <property type="nucleotide sequence ID" value="NZ_PIQG01000003.1"/>
</dbReference>
<organism evidence="3 4">
    <name type="scientific">Pseudidiomarina taiwanensis</name>
    <dbReference type="NCBI Taxonomy" id="337250"/>
    <lineage>
        <taxon>Bacteria</taxon>
        <taxon>Pseudomonadati</taxon>
        <taxon>Pseudomonadota</taxon>
        <taxon>Gammaproteobacteria</taxon>
        <taxon>Alteromonadales</taxon>
        <taxon>Idiomarinaceae</taxon>
        <taxon>Pseudidiomarina</taxon>
    </lineage>
</organism>
<dbReference type="InterPro" id="IPR027843">
    <property type="entry name" value="DUF4440"/>
</dbReference>
<feature type="chain" id="PRO_5019447824" evidence="1">
    <location>
        <begin position="20"/>
        <end position="148"/>
    </location>
</feature>